<sequence length="275" mass="28366">MKLNKKFGTLLASAALLGTGLFGGLGTVHAAEITGALDGADGVTVGQENGSENDATHITNADNNGTGQSTAGIGWAPGNLLLNQVPNFDFGTGHTLHGGQTVYPLLSAAAQSGARSLVVTDQRADMGKTEGWNVTLKLSDFKGTDAETLPSTTTDPINLNLYAADGDATDKAYIKAAIWDMDRTTADPALPAYVFDANNSTRTDKPDNVLDTAVRAGDDTTAVAVWGAAVGNGAGTWGLNFDGEHSAELTVPDAAQKIGTWTAQMDWTLSSGPIQ</sequence>
<protein>
    <submittedName>
        <fullName evidence="4">WxL domain-containing protein</fullName>
    </submittedName>
</protein>
<name>A0ABW4J7A8_9LACO</name>
<accession>A0ABW4J7A8</accession>
<feature type="signal peptide" evidence="2">
    <location>
        <begin position="1"/>
        <end position="30"/>
    </location>
</feature>
<dbReference type="Pfam" id="PF13731">
    <property type="entry name" value="WxL"/>
    <property type="match status" value="1"/>
</dbReference>
<dbReference type="EMBL" id="JBHTOP010000022">
    <property type="protein sequence ID" value="MFD1671820.1"/>
    <property type="molecule type" value="Genomic_DNA"/>
</dbReference>
<feature type="region of interest" description="Disordered" evidence="1">
    <location>
        <begin position="44"/>
        <end position="70"/>
    </location>
</feature>
<evidence type="ECO:0000313" key="4">
    <source>
        <dbReference type="EMBL" id="MFD1671820.1"/>
    </source>
</evidence>
<evidence type="ECO:0000259" key="3">
    <source>
        <dbReference type="Pfam" id="PF13731"/>
    </source>
</evidence>
<proteinExistence type="predicted"/>
<dbReference type="Proteomes" id="UP001597267">
    <property type="component" value="Unassembled WGS sequence"/>
</dbReference>
<comment type="caution">
    <text evidence="4">The sequence shown here is derived from an EMBL/GenBank/DDBJ whole genome shotgun (WGS) entry which is preliminary data.</text>
</comment>
<keyword evidence="5" id="KW-1185">Reference proteome</keyword>
<keyword evidence="2" id="KW-0732">Signal</keyword>
<gene>
    <name evidence="4" type="ORF">ACFQ5M_06930</name>
</gene>
<feature type="compositionally biased region" description="Polar residues" evidence="1">
    <location>
        <begin position="46"/>
        <end position="70"/>
    </location>
</feature>
<dbReference type="RefSeq" id="WP_125714524.1">
    <property type="nucleotide sequence ID" value="NZ_JBHTOP010000022.1"/>
</dbReference>
<evidence type="ECO:0000256" key="1">
    <source>
        <dbReference type="SAM" id="MobiDB-lite"/>
    </source>
</evidence>
<evidence type="ECO:0000256" key="2">
    <source>
        <dbReference type="SAM" id="SignalP"/>
    </source>
</evidence>
<dbReference type="InterPro" id="IPR027994">
    <property type="entry name" value="WxL_dom"/>
</dbReference>
<organism evidence="4 5">
    <name type="scientific">Agrilactobacillus yilanensis</name>
    <dbReference type="NCBI Taxonomy" id="2485997"/>
    <lineage>
        <taxon>Bacteria</taxon>
        <taxon>Bacillati</taxon>
        <taxon>Bacillota</taxon>
        <taxon>Bacilli</taxon>
        <taxon>Lactobacillales</taxon>
        <taxon>Lactobacillaceae</taxon>
        <taxon>Agrilactobacillus</taxon>
    </lineage>
</organism>
<feature type="domain" description="WxL" evidence="3">
    <location>
        <begin position="76"/>
        <end position="273"/>
    </location>
</feature>
<feature type="chain" id="PRO_5045772526" evidence="2">
    <location>
        <begin position="31"/>
        <end position="275"/>
    </location>
</feature>
<reference evidence="5" key="1">
    <citation type="journal article" date="2019" name="Int. J. Syst. Evol. Microbiol.">
        <title>The Global Catalogue of Microorganisms (GCM) 10K type strain sequencing project: providing services to taxonomists for standard genome sequencing and annotation.</title>
        <authorList>
            <consortium name="The Broad Institute Genomics Platform"/>
            <consortium name="The Broad Institute Genome Sequencing Center for Infectious Disease"/>
            <person name="Wu L."/>
            <person name="Ma J."/>
        </authorList>
    </citation>
    <scope>NUCLEOTIDE SEQUENCE [LARGE SCALE GENOMIC DNA]</scope>
    <source>
        <strain evidence="5">CCM 8896</strain>
    </source>
</reference>
<evidence type="ECO:0000313" key="5">
    <source>
        <dbReference type="Proteomes" id="UP001597267"/>
    </source>
</evidence>